<dbReference type="OMA" id="YLYGPYK"/>
<dbReference type="PANTHER" id="PTHR20974:SF0">
    <property type="entry name" value="UPF0585 PROTEIN CG18661"/>
    <property type="match status" value="1"/>
</dbReference>
<gene>
    <name evidence="3" type="primary">LOC113792190</name>
</gene>
<dbReference type="SUPFAM" id="SSF53335">
    <property type="entry name" value="S-adenosyl-L-methionine-dependent methyltransferases"/>
    <property type="match status" value="1"/>
</dbReference>
<dbReference type="FunCoup" id="A0A6P6Y0S8">
    <property type="interactions" value="103"/>
</dbReference>
<dbReference type="AlphaFoldDB" id="A0A6P6Y0S8"/>
<dbReference type="PANTHER" id="PTHR20974">
    <property type="entry name" value="UPF0585 PROTEIN CG18661"/>
    <property type="match status" value="1"/>
</dbReference>
<dbReference type="Proteomes" id="UP000515146">
    <property type="component" value="Unplaced"/>
</dbReference>
<dbReference type="Pfam" id="PF06080">
    <property type="entry name" value="DUF938"/>
    <property type="match status" value="1"/>
</dbReference>
<dbReference type="InterPro" id="IPR029063">
    <property type="entry name" value="SAM-dependent_MTases_sf"/>
</dbReference>
<dbReference type="InParanoid" id="A0A6P6Y0S8"/>
<keyword evidence="2" id="KW-1185">Reference proteome</keyword>
<name>A0A6P6Y0S8_DERPT</name>
<accession>A0A6P6Y0S8</accession>
<reference evidence="3" key="1">
    <citation type="submission" date="2025-08" db="UniProtKB">
        <authorList>
            <consortium name="RefSeq"/>
        </authorList>
    </citation>
    <scope>IDENTIFICATION</scope>
    <source>
        <strain evidence="3">Airmid</strain>
    </source>
</reference>
<evidence type="ECO:0000313" key="2">
    <source>
        <dbReference type="Proteomes" id="UP000515146"/>
    </source>
</evidence>
<sequence length="241" mass="27442">MASKILRPTIYAIPERNKEPILNVLKQIFQQRFDYKLSSSDDDDNGDDGKSSSMLLKFLEIGSCSGQHLAHFARNFPNIEFQPSDIGTSNLFDSIEAFRQGLGFEPPEKPLKNICKPIEVDLTSSIEQWPIQPNSYDIIYCSNVVHISPWSCSIGLFTGAKYCLKKPNGLLIMYGPFALNGKLEPQSNRDFDQSLRQRNQEWGIRDICELEKLAEQNGLILDQTFDMPANNKILLFKFKND</sequence>
<protein>
    <submittedName>
        <fullName evidence="3">Methyltransferase-like 26</fullName>
    </submittedName>
</protein>
<comment type="similarity">
    <text evidence="1">Belongs to the UPF0585 family.</text>
</comment>
<proteinExistence type="inferred from homology"/>
<organism evidence="2 3">
    <name type="scientific">Dermatophagoides pteronyssinus</name>
    <name type="common">European house dust mite</name>
    <dbReference type="NCBI Taxonomy" id="6956"/>
    <lineage>
        <taxon>Eukaryota</taxon>
        <taxon>Metazoa</taxon>
        <taxon>Ecdysozoa</taxon>
        <taxon>Arthropoda</taxon>
        <taxon>Chelicerata</taxon>
        <taxon>Arachnida</taxon>
        <taxon>Acari</taxon>
        <taxon>Acariformes</taxon>
        <taxon>Sarcoptiformes</taxon>
        <taxon>Astigmata</taxon>
        <taxon>Psoroptidia</taxon>
        <taxon>Analgoidea</taxon>
        <taxon>Pyroglyphidae</taxon>
        <taxon>Dermatophagoidinae</taxon>
        <taxon>Dermatophagoides</taxon>
    </lineage>
</organism>
<evidence type="ECO:0000256" key="1">
    <source>
        <dbReference type="ARBA" id="ARBA00008308"/>
    </source>
</evidence>
<evidence type="ECO:0000313" key="3">
    <source>
        <dbReference type="RefSeq" id="XP_027197894.1"/>
    </source>
</evidence>
<dbReference type="RefSeq" id="XP_027197894.1">
    <property type="nucleotide sequence ID" value="XM_027342093.1"/>
</dbReference>
<dbReference type="Gene3D" id="3.40.50.150">
    <property type="entry name" value="Vaccinia Virus protein VP39"/>
    <property type="match status" value="1"/>
</dbReference>
<dbReference type="OrthoDB" id="10258744at2759"/>
<dbReference type="InterPro" id="IPR010342">
    <property type="entry name" value="DUF938"/>
</dbReference>
<dbReference type="KEGG" id="dpte:113792190"/>